<accession>A0ABS5W9G2</accession>
<dbReference type="EMBL" id="JACATN010000001">
    <property type="protein sequence ID" value="MBT2160022.1"/>
    <property type="molecule type" value="Genomic_DNA"/>
</dbReference>
<organism evidence="1 2">
    <name type="scientific">Zobellia barbeyronii</name>
    <dbReference type="NCBI Taxonomy" id="2748009"/>
    <lineage>
        <taxon>Bacteria</taxon>
        <taxon>Pseudomonadati</taxon>
        <taxon>Bacteroidota</taxon>
        <taxon>Flavobacteriia</taxon>
        <taxon>Flavobacteriales</taxon>
        <taxon>Flavobacteriaceae</taxon>
        <taxon>Zobellia</taxon>
    </lineage>
</organism>
<evidence type="ECO:0000313" key="1">
    <source>
        <dbReference type="EMBL" id="MBT2160022.1"/>
    </source>
</evidence>
<keyword evidence="2" id="KW-1185">Reference proteome</keyword>
<evidence type="ECO:0000313" key="2">
    <source>
        <dbReference type="Proteomes" id="UP000740413"/>
    </source>
</evidence>
<dbReference type="PROSITE" id="PS51257">
    <property type="entry name" value="PROKAR_LIPOPROTEIN"/>
    <property type="match status" value="1"/>
</dbReference>
<dbReference type="RefSeq" id="WP_214610288.1">
    <property type="nucleotide sequence ID" value="NZ_JACATN010000001.1"/>
</dbReference>
<gene>
    <name evidence="1" type="ORF">HW347_02030</name>
</gene>
<proteinExistence type="predicted"/>
<name>A0ABS5W9G2_9FLAO</name>
<protein>
    <submittedName>
        <fullName evidence="1">Uncharacterized protein</fullName>
    </submittedName>
</protein>
<sequence length="196" mass="22707">MGTKHICFLLLSFLLIGCFSDDDSYSSGDIRVTTTDAFNIDNQVNYMVGDTLFFTQNFSRYLKEDGYNELLDVYETTKDEEFGYGFDLQKYSEFSNSYGTVYIDSEYLITTGADISDYYYYNNYGVVAQLNEAKDAYESKVGVVLAESGDFKLDFSNVYFRNQYDYYTNGKINLDIEHRFTDETKAVLEFTVLEQE</sequence>
<comment type="caution">
    <text evidence="1">The sequence shown here is derived from an EMBL/GenBank/DDBJ whole genome shotgun (WGS) entry which is preliminary data.</text>
</comment>
<dbReference type="Proteomes" id="UP000740413">
    <property type="component" value="Unassembled WGS sequence"/>
</dbReference>
<reference evidence="2" key="1">
    <citation type="submission" date="2023-07" db="EMBL/GenBank/DDBJ databases">
        <title>Zobellia barbeyronii sp. nov., a new marine flavobacterium, isolated from green and red algae.</title>
        <authorList>
            <person name="Nedashkovskaya O.I."/>
            <person name="Otstavnykh N."/>
            <person name="Zhukova N."/>
            <person name="Guzev K."/>
            <person name="Chausova V."/>
            <person name="Tekutyeva L."/>
            <person name="Mikhailov V."/>
            <person name="Isaeva M."/>
        </authorList>
    </citation>
    <scope>NUCLEOTIDE SEQUENCE [LARGE SCALE GENOMIC DNA]</scope>
    <source>
        <strain evidence="2">KMM 6746</strain>
    </source>
</reference>